<feature type="compositionally biased region" description="Basic and acidic residues" evidence="1">
    <location>
        <begin position="442"/>
        <end position="453"/>
    </location>
</feature>
<feature type="compositionally biased region" description="Basic and acidic residues" evidence="1">
    <location>
        <begin position="492"/>
        <end position="502"/>
    </location>
</feature>
<dbReference type="EMBL" id="HG994580">
    <property type="protein sequence ID" value="CAF2774886.1"/>
    <property type="molecule type" value="Genomic_DNA"/>
</dbReference>
<gene>
    <name evidence="2" type="ORF">LSAA_1913</name>
</gene>
<dbReference type="AlphaFoldDB" id="A0A7R8CDI3"/>
<dbReference type="Proteomes" id="UP000675881">
    <property type="component" value="Chromosome 1"/>
</dbReference>
<sequence length="577" mass="64134">MNPNHPPYNSTNLNLLDNMLMAAGFQGTSGPEVPKPPGPMIPPGYGAYHNEMGLHHHAMNLATSQHVQGVESIPILHQQHQQHPISYKLPHHFEEMSHSTTTTSSTIAAAAAVAHHQHHHLNAKSSKKDIVAEALRKEPSPSLTAIKSEPCHTPPLPKSPQDIKPVLQSPKPPSPAITSLTTPPTNSSTLVSKPVIPYSSSTSTTLSSSSITSISTPGRRVVTSSNLKTASISSSRSAASMTPRLSLLEEEDDGLTCRLCLQSFWYKSALIEHLKNNSLYIRSCSELRGRGRGMIARGGSAGRGGARPGSIRLTSPGSKPAPAGPRPSFQYRDGAFICDLFRFLLKEKAKPSGGKTGKRKDKGRPRWTSYLVWSTRRRKELISAHPGWSFAELQDEAEEMNATGVKKLPAEKPSSTDSDVTDTTEDSDFEESVSKKPIMLKIKREYGEAEAPRQRSGRQRKRPSFFQEFENEENNLDRILDDFELQQIQESCKPKEKKEKAPTRSPRQRRAKKREAILINEPEEPIELETSRSGRIRKKIKFFDKIPDFDDPGDLEEIDEDQDEFKPDTMNPKIMKI</sequence>
<organism evidence="2 3">
    <name type="scientific">Lepeophtheirus salmonis</name>
    <name type="common">Salmon louse</name>
    <name type="synonym">Caligus salmonis</name>
    <dbReference type="NCBI Taxonomy" id="72036"/>
    <lineage>
        <taxon>Eukaryota</taxon>
        <taxon>Metazoa</taxon>
        <taxon>Ecdysozoa</taxon>
        <taxon>Arthropoda</taxon>
        <taxon>Crustacea</taxon>
        <taxon>Multicrustacea</taxon>
        <taxon>Hexanauplia</taxon>
        <taxon>Copepoda</taxon>
        <taxon>Siphonostomatoida</taxon>
        <taxon>Caligidae</taxon>
        <taxon>Lepeophtheirus</taxon>
    </lineage>
</organism>
<feature type="compositionally biased region" description="Low complexity" evidence="1">
    <location>
        <begin position="199"/>
        <end position="216"/>
    </location>
</feature>
<feature type="region of interest" description="Disordered" evidence="1">
    <location>
        <begin position="198"/>
        <end position="217"/>
    </location>
</feature>
<feature type="compositionally biased region" description="Low complexity" evidence="1">
    <location>
        <begin position="178"/>
        <end position="192"/>
    </location>
</feature>
<feature type="region of interest" description="Disordered" evidence="1">
    <location>
        <begin position="488"/>
        <end position="518"/>
    </location>
</feature>
<feature type="region of interest" description="Disordered" evidence="1">
    <location>
        <begin position="139"/>
        <end position="192"/>
    </location>
</feature>
<accession>A0A7R8CDI3</accession>
<evidence type="ECO:0000313" key="3">
    <source>
        <dbReference type="Proteomes" id="UP000675881"/>
    </source>
</evidence>
<feature type="region of interest" description="Disordered" evidence="1">
    <location>
        <begin position="404"/>
        <end position="469"/>
    </location>
</feature>
<feature type="compositionally biased region" description="Acidic residues" evidence="1">
    <location>
        <begin position="419"/>
        <end position="431"/>
    </location>
</feature>
<evidence type="ECO:0000256" key="1">
    <source>
        <dbReference type="SAM" id="MobiDB-lite"/>
    </source>
</evidence>
<dbReference type="OrthoDB" id="10672858at2759"/>
<reference evidence="2" key="1">
    <citation type="submission" date="2021-02" db="EMBL/GenBank/DDBJ databases">
        <authorList>
            <person name="Bekaert M."/>
        </authorList>
    </citation>
    <scope>NUCLEOTIDE SEQUENCE</scope>
    <source>
        <strain evidence="2">IoA-00</strain>
    </source>
</reference>
<feature type="region of interest" description="Disordered" evidence="1">
    <location>
        <begin position="296"/>
        <end position="328"/>
    </location>
</feature>
<evidence type="ECO:0000313" key="2">
    <source>
        <dbReference type="EMBL" id="CAF2774886.1"/>
    </source>
</evidence>
<keyword evidence="3" id="KW-1185">Reference proteome</keyword>
<name>A0A7R8CDI3_LEPSM</name>
<protein>
    <submittedName>
        <fullName evidence="2">(salmon louse) hypothetical protein</fullName>
    </submittedName>
</protein>
<feature type="compositionally biased region" description="Acidic residues" evidence="1">
    <location>
        <begin position="549"/>
        <end position="563"/>
    </location>
</feature>
<feature type="region of interest" description="Disordered" evidence="1">
    <location>
        <begin position="549"/>
        <end position="577"/>
    </location>
</feature>
<proteinExistence type="predicted"/>